<reference evidence="2 3" key="1">
    <citation type="submission" date="2019-02" db="EMBL/GenBank/DDBJ databases">
        <title>Dyella amyloliquefaciens sp. nov., isolated from forest soil.</title>
        <authorList>
            <person name="Gao Z.-H."/>
            <person name="Qiu L.-H."/>
        </authorList>
    </citation>
    <scope>NUCLEOTIDE SEQUENCE [LARGE SCALE GENOMIC DNA]</scope>
    <source>
        <strain evidence="2 3">KACC 12747</strain>
    </source>
</reference>
<sequence length="831" mass="90530">MSANGISNSLLTCTLPQLAKGMNPARGLHILRFGAVKNRPTHPSMPKRAQNPEPAPLPDALKHNRIALADFARPLQEDPAMNGWNIQDAHDYLHHLVAGLAGKSGELTSVLEAMRELDVAHPGVARSHSVAQARAWLVVRTLARSAMGRDILQALYAKRAPSGIAMVMLQAADEWDGRGQRLASVLQQLEMAAQQDLAPDTPLEWSCDPSPHALMNARRSNLQPFALRVWQAAERAMREGEASLDDAQRSALASWRQGYRDDGEDTPLARVKAQLNAFQQRTVPQAGQTVHPIKKLGGAYVSPLNAMPRQAGPTPQATQRREQIKQDLINYIMEAHPGDQMELCTGHRFFVGGDAIALVLTAVSAMLDPSGTFAVAIDPHLQLARDQVVSIRRTHEFTEIHVGTRKELELTGGVGVLMGRNVGLGAPFSARAAGGMLYVGGGRQASHSTGVTVRLTHPSDATQRQGLDDWFRADSGPGATSEPTNWNTLAGNPHLSLSWHEQRHRQHSLGGVVELGASAAADVSSDVQSRAGLGLQASATSYRSRTLSGDQGGTIRSVRVKVAKGVRLNASPFIGASVAVAQTSEAHPMVAIPAWFKDSAIGRILPARLARWVRPRSRDTGKATTIELLMRNGKLLPSTSLEVDVASFDSFERLLKGERYLWTPELAARMHGQSREAQDAMVGQARVQLGEFLDRVRQQPRGDQYVLRYGLSASARQDVQTDLALLEQCPAHDARTRSTLERRIAARLEQPGAWQLEEASTQSSTSTARPRRFHFIVEWGAHKRFSETKVTHRLNGNGAWTRPAEPAPPGRPAKPGFFATIGQGLSRLIHR</sequence>
<dbReference type="AlphaFoldDB" id="A0A4R0YJP2"/>
<feature type="region of interest" description="Disordered" evidence="1">
    <location>
        <begin position="457"/>
        <end position="487"/>
    </location>
</feature>
<organism evidence="2 3">
    <name type="scientific">Dyella soli</name>
    <dbReference type="NCBI Taxonomy" id="522319"/>
    <lineage>
        <taxon>Bacteria</taxon>
        <taxon>Pseudomonadati</taxon>
        <taxon>Pseudomonadota</taxon>
        <taxon>Gammaproteobacteria</taxon>
        <taxon>Lysobacterales</taxon>
        <taxon>Rhodanobacteraceae</taxon>
        <taxon>Dyella</taxon>
    </lineage>
</organism>
<comment type="caution">
    <text evidence="2">The sequence shown here is derived from an EMBL/GenBank/DDBJ whole genome shotgun (WGS) entry which is preliminary data.</text>
</comment>
<dbReference type="EMBL" id="SJTG01000004">
    <property type="protein sequence ID" value="TCI08649.1"/>
    <property type="molecule type" value="Genomic_DNA"/>
</dbReference>
<evidence type="ECO:0000313" key="3">
    <source>
        <dbReference type="Proteomes" id="UP000291822"/>
    </source>
</evidence>
<protein>
    <submittedName>
        <fullName evidence="2">Uncharacterized protein</fullName>
    </submittedName>
</protein>
<accession>A0A4R0YJP2</accession>
<evidence type="ECO:0000313" key="2">
    <source>
        <dbReference type="EMBL" id="TCI08649.1"/>
    </source>
</evidence>
<keyword evidence="3" id="KW-1185">Reference proteome</keyword>
<feature type="region of interest" description="Disordered" evidence="1">
    <location>
        <begin position="795"/>
        <end position="816"/>
    </location>
</feature>
<gene>
    <name evidence="2" type="ORF">EZM97_28985</name>
</gene>
<proteinExistence type="predicted"/>
<name>A0A4R0YJP2_9GAMM</name>
<dbReference type="Proteomes" id="UP000291822">
    <property type="component" value="Unassembled WGS sequence"/>
</dbReference>
<evidence type="ECO:0000256" key="1">
    <source>
        <dbReference type="SAM" id="MobiDB-lite"/>
    </source>
</evidence>
<dbReference type="RefSeq" id="WP_131411407.1">
    <property type="nucleotide sequence ID" value="NZ_SJTG01000004.1"/>
</dbReference>